<dbReference type="InterPro" id="IPR041588">
    <property type="entry name" value="Integrase_H2C2"/>
</dbReference>
<dbReference type="Gene3D" id="1.10.340.70">
    <property type="match status" value="1"/>
</dbReference>
<dbReference type="EMBL" id="GDQN01005965">
    <property type="protein sequence ID" value="JAT85089.1"/>
    <property type="molecule type" value="Transcribed_RNA"/>
</dbReference>
<dbReference type="InterPro" id="IPR036397">
    <property type="entry name" value="RNaseH_sf"/>
</dbReference>
<dbReference type="OrthoDB" id="5983986at2759"/>
<dbReference type="Gene3D" id="3.30.420.10">
    <property type="entry name" value="Ribonuclease H-like superfamily/Ribonuclease H"/>
    <property type="match status" value="1"/>
</dbReference>
<name>A0A1E1WDQ4_PECGO</name>
<evidence type="ECO:0000259" key="1">
    <source>
        <dbReference type="Pfam" id="PF17921"/>
    </source>
</evidence>
<dbReference type="Pfam" id="PF17921">
    <property type="entry name" value="Integrase_H2C2"/>
    <property type="match status" value="1"/>
</dbReference>
<dbReference type="PANTHER" id="PTHR47331">
    <property type="entry name" value="PHD-TYPE DOMAIN-CONTAINING PROTEIN"/>
    <property type="match status" value="1"/>
</dbReference>
<gene>
    <name evidence="2" type="ORF">g.4970</name>
</gene>
<sequence>WPHDKPPQLEITGEERTMILTEVRERARASQAIPDPSRFSRWERLQRATARVLQFLALCRVERTHYKRTMKKGDQDPDWKKTSARRVSKQRPVLVYDNDVKNFLPLDALFIQQAETLLVRASQEEAFPEEVRDVEDDKAVSSHSRLRLLPIEMRGKLLCIRSRIAAAEDIPEPTRSPPVLDGNHRVTRLYIDWTHRSLHHGGVEMTINEIRQHYWVIKLRTTTRSIVKSCLMCRIRRATPPVPATGNHPRTRLAHHQRPFTFTGLDYFGPLSVTVGRQHQKRYVALFTCLTTRAVHLEVAASLSADSA</sequence>
<dbReference type="AlphaFoldDB" id="A0A1E1WDQ4"/>
<reference evidence="2" key="1">
    <citation type="submission" date="2015-09" db="EMBL/GenBank/DDBJ databases">
        <title>De novo assembly of Pectinophora gossypiella (Pink Bollworm) gut transcriptome.</title>
        <authorList>
            <person name="Tassone E.E."/>
        </authorList>
    </citation>
    <scope>NUCLEOTIDE SEQUENCE</scope>
</reference>
<dbReference type="PANTHER" id="PTHR47331:SF1">
    <property type="entry name" value="GAG-LIKE PROTEIN"/>
    <property type="match status" value="1"/>
</dbReference>
<protein>
    <recommendedName>
        <fullName evidence="1">Integrase zinc-binding domain-containing protein</fullName>
    </recommendedName>
</protein>
<feature type="non-terminal residue" evidence="2">
    <location>
        <position position="1"/>
    </location>
</feature>
<dbReference type="GO" id="GO:0003676">
    <property type="term" value="F:nucleic acid binding"/>
    <property type="evidence" value="ECO:0007669"/>
    <property type="project" value="InterPro"/>
</dbReference>
<feature type="domain" description="Integrase zinc-binding" evidence="1">
    <location>
        <begin position="187"/>
        <end position="238"/>
    </location>
</feature>
<organism evidence="2">
    <name type="scientific">Pectinophora gossypiella</name>
    <name type="common">Cotton pink bollworm</name>
    <name type="synonym">Depressaria gossypiella</name>
    <dbReference type="NCBI Taxonomy" id="13191"/>
    <lineage>
        <taxon>Eukaryota</taxon>
        <taxon>Metazoa</taxon>
        <taxon>Ecdysozoa</taxon>
        <taxon>Arthropoda</taxon>
        <taxon>Hexapoda</taxon>
        <taxon>Insecta</taxon>
        <taxon>Pterygota</taxon>
        <taxon>Neoptera</taxon>
        <taxon>Endopterygota</taxon>
        <taxon>Lepidoptera</taxon>
        <taxon>Glossata</taxon>
        <taxon>Ditrysia</taxon>
        <taxon>Gelechioidea</taxon>
        <taxon>Gelechiidae</taxon>
        <taxon>Apatetrinae</taxon>
        <taxon>Pectinophora</taxon>
    </lineage>
</organism>
<evidence type="ECO:0000313" key="2">
    <source>
        <dbReference type="EMBL" id="JAT85089.1"/>
    </source>
</evidence>
<accession>A0A1E1WDQ4</accession>
<proteinExistence type="predicted"/>
<feature type="non-terminal residue" evidence="2">
    <location>
        <position position="308"/>
    </location>
</feature>